<accession>A0A8J5CAQ7</accession>
<dbReference type="EMBL" id="JACMSC010000021">
    <property type="protein sequence ID" value="KAG6471162.1"/>
    <property type="molecule type" value="Genomic_DNA"/>
</dbReference>
<feature type="domain" description="Terpene synthase N-terminal" evidence="5">
    <location>
        <begin position="63"/>
        <end position="244"/>
    </location>
</feature>
<dbReference type="GO" id="GO:0010333">
    <property type="term" value="F:terpene synthase activity"/>
    <property type="evidence" value="ECO:0007669"/>
    <property type="project" value="InterPro"/>
</dbReference>
<keyword evidence="3" id="KW-0460">Magnesium</keyword>
<evidence type="ECO:0000256" key="4">
    <source>
        <dbReference type="SAM" id="Coils"/>
    </source>
</evidence>
<protein>
    <submittedName>
        <fullName evidence="7">Uncharacterized protein</fullName>
    </submittedName>
</protein>
<keyword evidence="4" id="KW-0175">Coiled coil</keyword>
<dbReference type="CDD" id="cd00684">
    <property type="entry name" value="Terpene_cyclase_plant_C1"/>
    <property type="match status" value="1"/>
</dbReference>
<dbReference type="FunFam" id="1.50.10.130:FF:000001">
    <property type="entry name" value="Isoprene synthase, chloroplastic"/>
    <property type="match status" value="1"/>
</dbReference>
<evidence type="ECO:0000256" key="1">
    <source>
        <dbReference type="ARBA" id="ARBA00001946"/>
    </source>
</evidence>
<dbReference type="InterPro" id="IPR034741">
    <property type="entry name" value="Terpene_cyclase-like_1_C"/>
</dbReference>
<dbReference type="FunFam" id="1.10.600.10:FF:000007">
    <property type="entry name" value="Isoprene synthase, chloroplastic"/>
    <property type="match status" value="1"/>
</dbReference>
<dbReference type="SUPFAM" id="SSF48576">
    <property type="entry name" value="Terpenoid synthases"/>
    <property type="match status" value="1"/>
</dbReference>
<dbReference type="AlphaFoldDB" id="A0A8J5CAQ7"/>
<evidence type="ECO:0000313" key="7">
    <source>
        <dbReference type="EMBL" id="KAG6471162.1"/>
    </source>
</evidence>
<dbReference type="InterPro" id="IPR001906">
    <property type="entry name" value="Terpene_synth_N"/>
</dbReference>
<dbReference type="SFLD" id="SFLDG01019">
    <property type="entry name" value="Terpene_Cyclase_Like_1_C_Termi"/>
    <property type="match status" value="1"/>
</dbReference>
<evidence type="ECO:0000259" key="5">
    <source>
        <dbReference type="Pfam" id="PF01397"/>
    </source>
</evidence>
<dbReference type="InterPro" id="IPR044814">
    <property type="entry name" value="Terpene_cyclase_plant_C1"/>
</dbReference>
<keyword evidence="8" id="KW-1185">Reference proteome</keyword>
<dbReference type="GO" id="GO:0000287">
    <property type="term" value="F:magnesium ion binding"/>
    <property type="evidence" value="ECO:0007669"/>
    <property type="project" value="InterPro"/>
</dbReference>
<name>A0A8J5CAQ7_ZINOF</name>
<evidence type="ECO:0000256" key="2">
    <source>
        <dbReference type="ARBA" id="ARBA00022723"/>
    </source>
</evidence>
<reference evidence="7 8" key="1">
    <citation type="submission" date="2020-08" db="EMBL/GenBank/DDBJ databases">
        <title>Plant Genome Project.</title>
        <authorList>
            <person name="Zhang R.-G."/>
        </authorList>
    </citation>
    <scope>NUCLEOTIDE SEQUENCE [LARGE SCALE GENOMIC DNA]</scope>
    <source>
        <tissue evidence="7">Rhizome</tissue>
    </source>
</reference>
<dbReference type="InterPro" id="IPR050148">
    <property type="entry name" value="Terpene_synthase-like"/>
</dbReference>
<dbReference type="Pfam" id="PF01397">
    <property type="entry name" value="Terpene_synth"/>
    <property type="match status" value="1"/>
</dbReference>
<dbReference type="SFLD" id="SFLDS00005">
    <property type="entry name" value="Isoprenoid_Synthase_Type_I"/>
    <property type="match status" value="1"/>
</dbReference>
<dbReference type="Gene3D" id="1.50.10.130">
    <property type="entry name" value="Terpene synthase, N-terminal domain"/>
    <property type="match status" value="1"/>
</dbReference>
<feature type="domain" description="Terpene synthase metal-binding" evidence="6">
    <location>
        <begin position="302"/>
        <end position="522"/>
    </location>
</feature>
<proteinExistence type="predicted"/>
<sequence>MSVSLSFAASATFGSRDGLGGFSRPAAAIKQWRCLPLTQCHVAEQSQCPSTTLRRSGNYQPSIWTHERIQSLTLSHTADEDDHAERIKLLKNQTSKLMEEKKGQLEEQLQLIDHLQQLGVAYHFKDEIKDTLRGFHASFGDIGSQLKDNLHASALLFRLLRENGFSVSQDIFKKFKDEKGQFEDRLRSQTQGLLSLYEASYLEKDGEELLHEAREFTTKHLKNLLEEEGYLKPGLIREQVAHALELPLNWRFQRLHTKWFIGAWQRDPTMDPALLLLAKLDFNALQNIYKRELRDVSRWWTDLGLPQKLPFFRDRLTENYLWTVGWAMEPDCWAFRELQTKTNCFITMIDDVYDVWDVNAIDKLPEYMKICFLAVFNSVNDAGYEVTRDKGVDIIPYLKRAWAELCKIYMREARWYHAGHTPTLDEYLDGAWISISGALILSTAYCMGKDLTKEDLDKFSTYPSIVQPSCMLLRLHDDFGTSTDELARGDVQKAVQCCMHERKVPEAVAREHIKQVMEAKWRLLNGNRVATSSFEEYFQNVAINVPRAAQFFYGKGDGYAKSDGETQKQVMSLLIEPVQ</sequence>
<evidence type="ECO:0000259" key="6">
    <source>
        <dbReference type="Pfam" id="PF03936"/>
    </source>
</evidence>
<dbReference type="InterPro" id="IPR008949">
    <property type="entry name" value="Isoprenoid_synthase_dom_sf"/>
</dbReference>
<evidence type="ECO:0000313" key="8">
    <source>
        <dbReference type="Proteomes" id="UP000734854"/>
    </source>
</evidence>
<dbReference type="PANTHER" id="PTHR31225">
    <property type="entry name" value="OS04G0344100 PROTEIN-RELATED"/>
    <property type="match status" value="1"/>
</dbReference>
<dbReference type="Gene3D" id="1.10.600.10">
    <property type="entry name" value="Farnesyl Diphosphate Synthase"/>
    <property type="match status" value="1"/>
</dbReference>
<keyword evidence="2" id="KW-0479">Metal-binding</keyword>
<dbReference type="Pfam" id="PF03936">
    <property type="entry name" value="Terpene_synth_C"/>
    <property type="match status" value="1"/>
</dbReference>
<evidence type="ECO:0000256" key="3">
    <source>
        <dbReference type="ARBA" id="ARBA00022842"/>
    </source>
</evidence>
<gene>
    <name evidence="7" type="ORF">ZIOFF_072263</name>
</gene>
<comment type="cofactor">
    <cofactor evidence="1">
        <name>Mg(2+)</name>
        <dbReference type="ChEBI" id="CHEBI:18420"/>
    </cofactor>
</comment>
<dbReference type="InterPro" id="IPR005630">
    <property type="entry name" value="Terpene_synthase_metal-bd"/>
</dbReference>
<dbReference type="InterPro" id="IPR008930">
    <property type="entry name" value="Terpenoid_cyclase/PrenylTrfase"/>
</dbReference>
<feature type="coiled-coil region" evidence="4">
    <location>
        <begin position="87"/>
        <end position="118"/>
    </location>
</feature>
<dbReference type="SUPFAM" id="SSF48239">
    <property type="entry name" value="Terpenoid cyclases/Protein prenyltransferases"/>
    <property type="match status" value="1"/>
</dbReference>
<dbReference type="PANTHER" id="PTHR31225:SF252">
    <property type="entry name" value="TERPENE SYNTHASE 12-RELATED"/>
    <property type="match status" value="1"/>
</dbReference>
<comment type="caution">
    <text evidence="7">The sequence shown here is derived from an EMBL/GenBank/DDBJ whole genome shotgun (WGS) entry which is preliminary data.</text>
</comment>
<dbReference type="Proteomes" id="UP000734854">
    <property type="component" value="Unassembled WGS sequence"/>
</dbReference>
<dbReference type="InterPro" id="IPR036965">
    <property type="entry name" value="Terpene_synth_N_sf"/>
</dbReference>
<dbReference type="GO" id="GO:0009507">
    <property type="term" value="C:chloroplast"/>
    <property type="evidence" value="ECO:0007669"/>
    <property type="project" value="UniProtKB-ARBA"/>
</dbReference>
<dbReference type="GO" id="GO:0016102">
    <property type="term" value="P:diterpenoid biosynthetic process"/>
    <property type="evidence" value="ECO:0007669"/>
    <property type="project" value="InterPro"/>
</dbReference>
<organism evidence="7 8">
    <name type="scientific">Zingiber officinale</name>
    <name type="common">Ginger</name>
    <name type="synonym">Amomum zingiber</name>
    <dbReference type="NCBI Taxonomy" id="94328"/>
    <lineage>
        <taxon>Eukaryota</taxon>
        <taxon>Viridiplantae</taxon>
        <taxon>Streptophyta</taxon>
        <taxon>Embryophyta</taxon>
        <taxon>Tracheophyta</taxon>
        <taxon>Spermatophyta</taxon>
        <taxon>Magnoliopsida</taxon>
        <taxon>Liliopsida</taxon>
        <taxon>Zingiberales</taxon>
        <taxon>Zingiberaceae</taxon>
        <taxon>Zingiber</taxon>
    </lineage>
</organism>